<accession>X1KMH0</accession>
<comment type="caution">
    <text evidence="1">The sequence shown here is derived from an EMBL/GenBank/DDBJ whole genome shotgun (WGS) entry which is preliminary data.</text>
</comment>
<proteinExistence type="predicted"/>
<reference evidence="1" key="1">
    <citation type="journal article" date="2014" name="Front. Microbiol.">
        <title>High frequency of phylogenetically diverse reductive dehalogenase-homologous genes in deep subseafloor sedimentary metagenomes.</title>
        <authorList>
            <person name="Kawai M."/>
            <person name="Futagami T."/>
            <person name="Toyoda A."/>
            <person name="Takaki Y."/>
            <person name="Nishi S."/>
            <person name="Hori S."/>
            <person name="Arai W."/>
            <person name="Tsubouchi T."/>
            <person name="Morono Y."/>
            <person name="Uchiyama I."/>
            <person name="Ito T."/>
            <person name="Fujiyama A."/>
            <person name="Inagaki F."/>
            <person name="Takami H."/>
        </authorList>
    </citation>
    <scope>NUCLEOTIDE SEQUENCE</scope>
    <source>
        <strain evidence="1">Expedition CK06-06</strain>
    </source>
</reference>
<evidence type="ECO:0000313" key="1">
    <source>
        <dbReference type="EMBL" id="GAH83248.1"/>
    </source>
</evidence>
<sequence>GRNKIPFLHLKTGSIGITLTDAYVNRCGVTSRHNNALEVSVDIWAEKGEILASQVWQNPSTIPYRWLDTEFSIDSTPEPQWWEWRYEINNNLQRLGDVDSGGTREIVARHRDVTGSLVKDLRSWTEFVAMMDTTSEGALIAILITLSGTTIINSDARWGRIEAPTGPEDLIAKRFPFTLLDIS</sequence>
<name>X1KMH0_9ZZZZ</name>
<gene>
    <name evidence="1" type="ORF">S03H2_61399</name>
</gene>
<organism evidence="1">
    <name type="scientific">marine sediment metagenome</name>
    <dbReference type="NCBI Taxonomy" id="412755"/>
    <lineage>
        <taxon>unclassified sequences</taxon>
        <taxon>metagenomes</taxon>
        <taxon>ecological metagenomes</taxon>
    </lineage>
</organism>
<dbReference type="AlphaFoldDB" id="X1KMH0"/>
<protein>
    <submittedName>
        <fullName evidence="1">Uncharacterized protein</fullName>
    </submittedName>
</protein>
<dbReference type="EMBL" id="BARU01039634">
    <property type="protein sequence ID" value="GAH83248.1"/>
    <property type="molecule type" value="Genomic_DNA"/>
</dbReference>
<feature type="non-terminal residue" evidence="1">
    <location>
        <position position="1"/>
    </location>
</feature>